<keyword evidence="1" id="KW-0904">Protein phosphatase</keyword>
<dbReference type="InterPro" id="IPR039123">
    <property type="entry name" value="PPTC7"/>
</dbReference>
<gene>
    <name evidence="3" type="ORF">RGQ29_010710</name>
</gene>
<evidence type="ECO:0000256" key="1">
    <source>
        <dbReference type="RuleBase" id="RU366020"/>
    </source>
</evidence>
<comment type="catalytic activity">
    <reaction evidence="1">
        <text>O-phospho-L-seryl-[protein] + H2O = L-seryl-[protein] + phosphate</text>
        <dbReference type="Rhea" id="RHEA:20629"/>
        <dbReference type="Rhea" id="RHEA-COMP:9863"/>
        <dbReference type="Rhea" id="RHEA-COMP:11604"/>
        <dbReference type="ChEBI" id="CHEBI:15377"/>
        <dbReference type="ChEBI" id="CHEBI:29999"/>
        <dbReference type="ChEBI" id="CHEBI:43474"/>
        <dbReference type="ChEBI" id="CHEBI:83421"/>
        <dbReference type="EC" id="3.1.3.16"/>
    </reaction>
</comment>
<dbReference type="Proteomes" id="UP001324115">
    <property type="component" value="Unassembled WGS sequence"/>
</dbReference>
<comment type="caution">
    <text evidence="3">The sequence shown here is derived from an EMBL/GenBank/DDBJ whole genome shotgun (WGS) entry which is preliminary data.</text>
</comment>
<dbReference type="EMBL" id="JAXUIC010000002">
    <property type="protein sequence ID" value="KAK4601254.1"/>
    <property type="molecule type" value="Genomic_DNA"/>
</dbReference>
<reference evidence="3 4" key="1">
    <citation type="journal article" date="2023" name="G3 (Bethesda)">
        <title>A haplotype-resolved chromosome-scale genome for Quercus rubra L. provides insights into the genetics of adaptive traits for red oak species.</title>
        <authorList>
            <person name="Kapoor B."/>
            <person name="Jenkins J."/>
            <person name="Schmutz J."/>
            <person name="Zhebentyayeva T."/>
            <person name="Kuelheim C."/>
            <person name="Coggeshall M."/>
            <person name="Heim C."/>
            <person name="Lasky J.R."/>
            <person name="Leites L."/>
            <person name="Islam-Faridi N."/>
            <person name="Romero-Severson J."/>
            <person name="DeLeo V.L."/>
            <person name="Lucas S.M."/>
            <person name="Lazic D."/>
            <person name="Gailing O."/>
            <person name="Carlson J."/>
            <person name="Staton M."/>
        </authorList>
    </citation>
    <scope>NUCLEOTIDE SEQUENCE [LARGE SCALE GENOMIC DNA]</scope>
    <source>
        <strain evidence="3">Pseudo-F2</strain>
    </source>
</reference>
<evidence type="ECO:0000259" key="2">
    <source>
        <dbReference type="PROSITE" id="PS51746"/>
    </source>
</evidence>
<dbReference type="PROSITE" id="PS51746">
    <property type="entry name" value="PPM_2"/>
    <property type="match status" value="1"/>
</dbReference>
<name>A0AAN7J6N1_QUERU</name>
<evidence type="ECO:0000313" key="3">
    <source>
        <dbReference type="EMBL" id="KAK4601254.1"/>
    </source>
</evidence>
<evidence type="ECO:0000313" key="4">
    <source>
        <dbReference type="Proteomes" id="UP001324115"/>
    </source>
</evidence>
<dbReference type="EC" id="3.1.3.16" evidence="1"/>
<comment type="similarity">
    <text evidence="1">Belongs to the PP2C family.</text>
</comment>
<accession>A0AAN7J6N1</accession>
<proteinExistence type="inferred from homology"/>
<dbReference type="Pfam" id="PF07228">
    <property type="entry name" value="SpoIIE"/>
    <property type="match status" value="1"/>
</dbReference>
<comment type="cofactor">
    <cofactor evidence="1">
        <name>Mg(2+)</name>
        <dbReference type="ChEBI" id="CHEBI:18420"/>
    </cofactor>
</comment>
<keyword evidence="1" id="KW-0479">Metal-binding</keyword>
<dbReference type="PANTHER" id="PTHR12320">
    <property type="entry name" value="PROTEIN PHOSPHATASE 2C"/>
    <property type="match status" value="1"/>
</dbReference>
<comment type="cofactor">
    <cofactor evidence="1">
        <name>Mn(2+)</name>
        <dbReference type="ChEBI" id="CHEBI:29035"/>
    </cofactor>
</comment>
<dbReference type="GO" id="GO:0004722">
    <property type="term" value="F:protein serine/threonine phosphatase activity"/>
    <property type="evidence" value="ECO:0007669"/>
    <property type="project" value="UniProtKB-EC"/>
</dbReference>
<dbReference type="InterPro" id="IPR036457">
    <property type="entry name" value="PPM-type-like_dom_sf"/>
</dbReference>
<organism evidence="3 4">
    <name type="scientific">Quercus rubra</name>
    <name type="common">Northern red oak</name>
    <name type="synonym">Quercus borealis</name>
    <dbReference type="NCBI Taxonomy" id="3512"/>
    <lineage>
        <taxon>Eukaryota</taxon>
        <taxon>Viridiplantae</taxon>
        <taxon>Streptophyta</taxon>
        <taxon>Embryophyta</taxon>
        <taxon>Tracheophyta</taxon>
        <taxon>Spermatophyta</taxon>
        <taxon>Magnoliopsida</taxon>
        <taxon>eudicotyledons</taxon>
        <taxon>Gunneridae</taxon>
        <taxon>Pentapetalae</taxon>
        <taxon>rosids</taxon>
        <taxon>fabids</taxon>
        <taxon>Fagales</taxon>
        <taxon>Fagaceae</taxon>
        <taxon>Quercus</taxon>
    </lineage>
</organism>
<dbReference type="GO" id="GO:0046872">
    <property type="term" value="F:metal ion binding"/>
    <property type="evidence" value="ECO:0007669"/>
    <property type="project" value="UniProtKB-UniRule"/>
</dbReference>
<keyword evidence="1" id="KW-0464">Manganese</keyword>
<sequence>MTLSFSTTLCFIDDPKERRLKMIAGAFYIAKTKVNSTAQGDDAYFICGEKQTIGVADGVGGWAKLGVDPGEYARQLMINSLKAILVEPEGKINLKRVLNQAFLDTNAKGSSTACIINLKDHCLHVVNVGDSGFMLIRKRGGIYKSEIQQRSFNHPFQLGKLNADVLDSVQQFKVDVEAGDILIVGTDGLFDNMFENQIKDVAEKSTEEGIDPAQVARAVAESAYQISLDKNATTPFMLASSKSNRHRSGGKVDDITVIVAHIVHD</sequence>
<dbReference type="SUPFAM" id="SSF81606">
    <property type="entry name" value="PP2C-like"/>
    <property type="match status" value="1"/>
</dbReference>
<dbReference type="AlphaFoldDB" id="A0AAN7J6N1"/>
<dbReference type="PANTHER" id="PTHR12320:SF14">
    <property type="entry name" value="PROTEIN PHOSPHATASE"/>
    <property type="match status" value="1"/>
</dbReference>
<dbReference type="SMART" id="SM00331">
    <property type="entry name" value="PP2C_SIG"/>
    <property type="match status" value="1"/>
</dbReference>
<dbReference type="SMART" id="SM00332">
    <property type="entry name" value="PP2Cc"/>
    <property type="match status" value="1"/>
</dbReference>
<comment type="catalytic activity">
    <reaction evidence="1">
        <text>O-phospho-L-threonyl-[protein] + H2O = L-threonyl-[protein] + phosphate</text>
        <dbReference type="Rhea" id="RHEA:47004"/>
        <dbReference type="Rhea" id="RHEA-COMP:11060"/>
        <dbReference type="Rhea" id="RHEA-COMP:11605"/>
        <dbReference type="ChEBI" id="CHEBI:15377"/>
        <dbReference type="ChEBI" id="CHEBI:30013"/>
        <dbReference type="ChEBI" id="CHEBI:43474"/>
        <dbReference type="ChEBI" id="CHEBI:61977"/>
        <dbReference type="EC" id="3.1.3.16"/>
    </reaction>
</comment>
<keyword evidence="1" id="KW-0460">Magnesium</keyword>
<dbReference type="Gene3D" id="3.60.40.10">
    <property type="entry name" value="PPM-type phosphatase domain"/>
    <property type="match status" value="2"/>
</dbReference>
<feature type="domain" description="PPM-type phosphatase" evidence="2">
    <location>
        <begin position="26"/>
        <end position="262"/>
    </location>
</feature>
<protein>
    <recommendedName>
        <fullName evidence="1">Protein phosphatase</fullName>
        <ecNumber evidence="1">3.1.3.16</ecNumber>
    </recommendedName>
</protein>
<dbReference type="CDD" id="cd00143">
    <property type="entry name" value="PP2Cc"/>
    <property type="match status" value="1"/>
</dbReference>
<keyword evidence="4" id="KW-1185">Reference proteome</keyword>
<keyword evidence="1" id="KW-0378">Hydrolase</keyword>
<dbReference type="InterPro" id="IPR001932">
    <property type="entry name" value="PPM-type_phosphatase-like_dom"/>
</dbReference>